<dbReference type="RefSeq" id="WP_051155593.1">
    <property type="nucleotide sequence ID" value="NZ_BRLH01000003.1"/>
</dbReference>
<protein>
    <submittedName>
        <fullName evidence="2">Transcriptional regulator</fullName>
    </submittedName>
</protein>
<dbReference type="InterPro" id="IPR010982">
    <property type="entry name" value="Lambda_DNA-bd_dom_sf"/>
</dbReference>
<proteinExistence type="predicted"/>
<dbReference type="Gene3D" id="1.10.260.40">
    <property type="entry name" value="lambda repressor-like DNA-binding domains"/>
    <property type="match status" value="1"/>
</dbReference>
<dbReference type="PROSITE" id="PS50943">
    <property type="entry name" value="HTH_CROC1"/>
    <property type="match status" value="1"/>
</dbReference>
<dbReference type="SUPFAM" id="SSF47413">
    <property type="entry name" value="lambda repressor-like DNA-binding domains"/>
    <property type="match status" value="1"/>
</dbReference>
<dbReference type="PANTHER" id="PTHR40455">
    <property type="entry name" value="ANTITOXIN HIGA"/>
    <property type="match status" value="1"/>
</dbReference>
<dbReference type="PANTHER" id="PTHR40455:SF1">
    <property type="entry name" value="ANTITOXIN HIGA"/>
    <property type="match status" value="1"/>
</dbReference>
<dbReference type="EMBL" id="BRLH01000003">
    <property type="protein sequence ID" value="GKX55779.1"/>
    <property type="molecule type" value="Genomic_DNA"/>
</dbReference>
<reference evidence="2" key="1">
    <citation type="submission" date="2022-06" db="EMBL/GenBank/DDBJ databases">
        <title>Draft genome sequences of Leminorella grimontii str. JCM5902.</title>
        <authorList>
            <person name="Wakabayashi Y."/>
            <person name="Kojima K."/>
        </authorList>
    </citation>
    <scope>NUCLEOTIDE SEQUENCE</scope>
    <source>
        <strain evidence="2">JCM 5902</strain>
    </source>
</reference>
<dbReference type="InterPro" id="IPR039060">
    <property type="entry name" value="Antitox_HigA"/>
</dbReference>
<evidence type="ECO:0000259" key="1">
    <source>
        <dbReference type="PROSITE" id="PS50943"/>
    </source>
</evidence>
<dbReference type="SMART" id="SM00530">
    <property type="entry name" value="HTH_XRE"/>
    <property type="match status" value="1"/>
</dbReference>
<comment type="caution">
    <text evidence="2">The sequence shown here is derived from an EMBL/GenBank/DDBJ whole genome shotgun (WGS) entry which is preliminary data.</text>
</comment>
<name>A0AAV5N243_9GAMM</name>
<dbReference type="AlphaFoldDB" id="A0AAV5N243"/>
<evidence type="ECO:0000313" key="2">
    <source>
        <dbReference type="EMBL" id="GKX55779.1"/>
    </source>
</evidence>
<organism evidence="2 3">
    <name type="scientific">Leminorella grimontii</name>
    <dbReference type="NCBI Taxonomy" id="82981"/>
    <lineage>
        <taxon>Bacteria</taxon>
        <taxon>Pseudomonadati</taxon>
        <taxon>Pseudomonadota</taxon>
        <taxon>Gammaproteobacteria</taxon>
        <taxon>Enterobacterales</taxon>
        <taxon>Budviciaceae</taxon>
        <taxon>Leminorella</taxon>
    </lineage>
</organism>
<dbReference type="InterPro" id="IPR001387">
    <property type="entry name" value="Cro/C1-type_HTH"/>
</dbReference>
<sequence>MAQQNWRIFKTHDDYERGMDRLLQLANSDLQPDTDDFDEFELLSLLVGHYEESKFPMDKPDPIEAIKFRMEQQGLTQSDMTRFMGSASKVSEVLNYKRRLSLSMIRRLHKGLGIPADILIQDVNHVEAEDGIKLSDEDIYWAA</sequence>
<keyword evidence="3" id="KW-1185">Reference proteome</keyword>
<feature type="domain" description="HTH cro/C1-type" evidence="1">
    <location>
        <begin position="66"/>
        <end position="119"/>
    </location>
</feature>
<accession>A0AAV5N243</accession>
<gene>
    <name evidence="2" type="ORF">SOASR030_18910</name>
</gene>
<dbReference type="GO" id="GO:0006355">
    <property type="term" value="P:regulation of DNA-templated transcription"/>
    <property type="evidence" value="ECO:0007669"/>
    <property type="project" value="InterPro"/>
</dbReference>
<dbReference type="Proteomes" id="UP001058124">
    <property type="component" value="Unassembled WGS sequence"/>
</dbReference>
<evidence type="ECO:0000313" key="3">
    <source>
        <dbReference type="Proteomes" id="UP001058124"/>
    </source>
</evidence>
<dbReference type="GO" id="GO:0001046">
    <property type="term" value="F:core promoter sequence-specific DNA binding"/>
    <property type="evidence" value="ECO:0007669"/>
    <property type="project" value="TreeGrafter"/>
</dbReference>